<dbReference type="GO" id="GO:0070192">
    <property type="term" value="P:chromosome organization involved in meiotic cell cycle"/>
    <property type="evidence" value="ECO:0007669"/>
    <property type="project" value="InterPro"/>
</dbReference>
<dbReference type="GO" id="GO:0009553">
    <property type="term" value="P:embryo sac development"/>
    <property type="evidence" value="ECO:0007669"/>
    <property type="project" value="TreeGrafter"/>
</dbReference>
<accession>A0A8X8D2B3</accession>
<dbReference type="GO" id="GO:0005634">
    <property type="term" value="C:nucleus"/>
    <property type="evidence" value="ECO:0007669"/>
    <property type="project" value="TreeGrafter"/>
</dbReference>
<gene>
    <name evidence="1" type="ORF">POTOM_010483</name>
</gene>
<dbReference type="Proteomes" id="UP000886885">
    <property type="component" value="Chromosome 2D"/>
</dbReference>
<evidence type="ECO:0000313" key="2">
    <source>
        <dbReference type="Proteomes" id="UP000886885"/>
    </source>
</evidence>
<evidence type="ECO:0000313" key="1">
    <source>
        <dbReference type="EMBL" id="KAG6784776.1"/>
    </source>
</evidence>
<dbReference type="InterPro" id="IPR034546">
    <property type="entry name" value="PAIR1"/>
</dbReference>
<name>A0A8X8D2B3_POPTO</name>
<dbReference type="OrthoDB" id="1920658at2759"/>
<dbReference type="GO" id="GO:0042138">
    <property type="term" value="P:meiotic DNA double-strand break formation"/>
    <property type="evidence" value="ECO:0007669"/>
    <property type="project" value="TreeGrafter"/>
</dbReference>
<proteinExistence type="predicted"/>
<sequence length="355" mass="40218">MEMAKRFSSQERENSVKKPSCLPVITYRREDSQLPISRSSSNLIRNWSAAPVPDHKCQINEELHHRIGMMETSLTKFGMILDSVQTDLMQVKKGIKEVSLEMEGMLQKLIVVDTSLKLTNTGQEDVKFSLEGSLKSLSEQLSKDRYQDNLQQIFLVLSTLPKQIEMFLYKLQNELCTTFTKEIQARIAMACSVNTPLDQKSPSITVVLPKVTGNHVTPPRRTEPVKNPALPRKVSVQAKIVAKTETGGWKSVKVEQGSFTRAASLREQKRNKVSSNQQVVVSVHIVLVFPALQEKQSRVIIDSDEEIEGGFSYLIDVKETGIRNPILDVSKEETARILRKARRQKRKYCNPIIIN</sequence>
<protein>
    <recommendedName>
        <fullName evidence="3">Protein PAIR1</fullName>
    </recommendedName>
</protein>
<reference evidence="1" key="1">
    <citation type="journal article" date="2020" name="bioRxiv">
        <title>Hybrid origin of Populus tomentosa Carr. identified through genome sequencing and phylogenomic analysis.</title>
        <authorList>
            <person name="An X."/>
            <person name="Gao K."/>
            <person name="Chen Z."/>
            <person name="Li J."/>
            <person name="Yang X."/>
            <person name="Yang X."/>
            <person name="Zhou J."/>
            <person name="Guo T."/>
            <person name="Zhao T."/>
            <person name="Huang S."/>
            <person name="Miao D."/>
            <person name="Khan W.U."/>
            <person name="Rao P."/>
            <person name="Ye M."/>
            <person name="Lei B."/>
            <person name="Liao W."/>
            <person name="Wang J."/>
            <person name="Ji L."/>
            <person name="Li Y."/>
            <person name="Guo B."/>
            <person name="Mustafa N.S."/>
            <person name="Li S."/>
            <person name="Yun Q."/>
            <person name="Keller S.R."/>
            <person name="Mao J."/>
            <person name="Zhang R."/>
            <person name="Strauss S.H."/>
        </authorList>
    </citation>
    <scope>NUCLEOTIDE SEQUENCE</scope>
    <source>
        <strain evidence="1">GM15</strain>
        <tissue evidence="1">Leaf</tissue>
    </source>
</reference>
<dbReference type="EMBL" id="JAAWWB010000004">
    <property type="protein sequence ID" value="KAG6784776.1"/>
    <property type="molecule type" value="Genomic_DNA"/>
</dbReference>
<comment type="caution">
    <text evidence="1">The sequence shown here is derived from an EMBL/GenBank/DDBJ whole genome shotgun (WGS) entry which is preliminary data.</text>
</comment>
<dbReference type="PANTHER" id="PTHR37695:SF1">
    <property type="entry name" value="RECOMBINATION INITIATION DEFECTS 3-RELATED"/>
    <property type="match status" value="1"/>
</dbReference>
<dbReference type="PANTHER" id="PTHR37695">
    <property type="entry name" value="RECOMBINATION INITIATION DEFECTS 3-RELATED"/>
    <property type="match status" value="1"/>
</dbReference>
<dbReference type="AlphaFoldDB" id="A0A8X8D2B3"/>
<evidence type="ECO:0008006" key="3">
    <source>
        <dbReference type="Google" id="ProtNLM"/>
    </source>
</evidence>
<organism evidence="1 2">
    <name type="scientific">Populus tomentosa</name>
    <name type="common">Chinese white poplar</name>
    <dbReference type="NCBI Taxonomy" id="118781"/>
    <lineage>
        <taxon>Eukaryota</taxon>
        <taxon>Viridiplantae</taxon>
        <taxon>Streptophyta</taxon>
        <taxon>Embryophyta</taxon>
        <taxon>Tracheophyta</taxon>
        <taxon>Spermatophyta</taxon>
        <taxon>Magnoliopsida</taxon>
        <taxon>eudicotyledons</taxon>
        <taxon>Gunneridae</taxon>
        <taxon>Pentapetalae</taxon>
        <taxon>rosids</taxon>
        <taxon>fabids</taxon>
        <taxon>Malpighiales</taxon>
        <taxon>Salicaceae</taxon>
        <taxon>Saliceae</taxon>
        <taxon>Populus</taxon>
    </lineage>
</organism>
<keyword evidence="2" id="KW-1185">Reference proteome</keyword>
<dbReference type="GO" id="GO:0009556">
    <property type="term" value="P:microsporogenesis"/>
    <property type="evidence" value="ECO:0007669"/>
    <property type="project" value="TreeGrafter"/>
</dbReference>